<dbReference type="Proteomes" id="UP001428341">
    <property type="component" value="Unassembled WGS sequence"/>
</dbReference>
<keyword evidence="3" id="KW-1185">Reference proteome</keyword>
<dbReference type="PANTHER" id="PTHR33144">
    <property type="entry name" value="OS10G0409366 PROTEIN-RELATED"/>
    <property type="match status" value="1"/>
</dbReference>
<dbReference type="EMBL" id="JBCGBO010000003">
    <property type="protein sequence ID" value="KAK9214032.1"/>
    <property type="molecule type" value="Genomic_DNA"/>
</dbReference>
<reference evidence="2 3" key="1">
    <citation type="submission" date="2024-05" db="EMBL/GenBank/DDBJ databases">
        <title>Haplotype-resolved chromosome-level genome assembly of Huyou (Citrus changshanensis).</title>
        <authorList>
            <person name="Miao C."/>
            <person name="Chen W."/>
            <person name="Wu Y."/>
            <person name="Wang L."/>
            <person name="Zhao S."/>
            <person name="Grierson D."/>
            <person name="Xu C."/>
            <person name="Chen K."/>
        </authorList>
    </citation>
    <scope>NUCLEOTIDE SEQUENCE [LARGE SCALE GENOMIC DNA]</scope>
    <source>
        <strain evidence="2">01-14</strain>
        <tissue evidence="2">Leaf</tissue>
    </source>
</reference>
<sequence length="274" mass="31658">MAKQVVMEVLLKIFQIVKFITIAKQVVTEMLLKIFQSIHKQIEPIQVDFNPDGDAIAQGGKALGQYIGYLSRDSSVMPLNFDDWRHVPVDLKQEIRNLLETKYYESRNDEETINGLKNEVGENQWDWLVKFWESEKGQERSATSKVNRSKLKTNHTAGTKSFARIRDELNQMNEFVNQQPNASKDQIFNQVVGEHTKSTLTYGHGIRRVDVFGTQSFRNESLKMLEEDRSRRQGVEHELKNMQEEMNGVKSTLAEVLKYVRAQNEANAIETFDS</sequence>
<dbReference type="Pfam" id="PF03004">
    <property type="entry name" value="Transposase_24"/>
    <property type="match status" value="1"/>
</dbReference>
<dbReference type="PANTHER" id="PTHR33144:SF46">
    <property type="entry name" value="OS04G0610000 PROTEIN"/>
    <property type="match status" value="1"/>
</dbReference>
<evidence type="ECO:0000313" key="2">
    <source>
        <dbReference type="EMBL" id="KAK9214032.1"/>
    </source>
</evidence>
<feature type="coiled-coil region" evidence="1">
    <location>
        <begin position="225"/>
        <end position="252"/>
    </location>
</feature>
<dbReference type="InterPro" id="IPR004252">
    <property type="entry name" value="Probable_transposase_24"/>
</dbReference>
<proteinExistence type="predicted"/>
<evidence type="ECO:0000313" key="3">
    <source>
        <dbReference type="Proteomes" id="UP001428341"/>
    </source>
</evidence>
<keyword evidence="1" id="KW-0175">Coiled coil</keyword>
<name>A0AAP0MKA4_9ROSI</name>
<protein>
    <submittedName>
        <fullName evidence="2">Uncharacterized protein</fullName>
    </submittedName>
</protein>
<comment type="caution">
    <text evidence="2">The sequence shown here is derived from an EMBL/GenBank/DDBJ whole genome shotgun (WGS) entry which is preliminary data.</text>
</comment>
<gene>
    <name evidence="2" type="ORF">WN944_006018</name>
</gene>
<dbReference type="AlphaFoldDB" id="A0AAP0MKA4"/>
<accession>A0AAP0MKA4</accession>
<evidence type="ECO:0000256" key="1">
    <source>
        <dbReference type="SAM" id="Coils"/>
    </source>
</evidence>
<organism evidence="2 3">
    <name type="scientific">Citrus x changshan-huyou</name>
    <dbReference type="NCBI Taxonomy" id="2935761"/>
    <lineage>
        <taxon>Eukaryota</taxon>
        <taxon>Viridiplantae</taxon>
        <taxon>Streptophyta</taxon>
        <taxon>Embryophyta</taxon>
        <taxon>Tracheophyta</taxon>
        <taxon>Spermatophyta</taxon>
        <taxon>Magnoliopsida</taxon>
        <taxon>eudicotyledons</taxon>
        <taxon>Gunneridae</taxon>
        <taxon>Pentapetalae</taxon>
        <taxon>rosids</taxon>
        <taxon>malvids</taxon>
        <taxon>Sapindales</taxon>
        <taxon>Rutaceae</taxon>
        <taxon>Aurantioideae</taxon>
        <taxon>Citrus</taxon>
    </lineage>
</organism>